<dbReference type="InterPro" id="IPR057366">
    <property type="entry name" value="TRPM-like"/>
</dbReference>
<sequence>MDRFKDKITHQDKADLMAYAFRTDNLPQAMTVITGKGKMQTVEKQKKKEEMRTFFTTLLRSLYEAENECSKGVWRDIENYFSGITGLKITLLSENKQDYSHNIELCLCLWAIQHQKFTVAKGLFRQTKNIMVAALLAHKCLQKMKEDNTTAIHDLDKIESMAEYYNEIAKETLTACSRVKNESAKNVLVRKRDELGGMSLLQIAKYNMSFIAHDACHSKVNEIWFSPLEQLPTVQQKCLFLAIVVISYAVSSRAVLYPNSTFTWASLYTAFRKPYWHLFGELFLEEIDGDAECVAAGGMTNSTEFCPSTMAHYVMPVLLGVYMLIVHVLLMNLLIAKFSYTVTIVHAETDIYWRYLRFQLVYEYSSRTLIIPPISFIYHVYLLIQFCAKNMCMSLKEEVMNVLSRDYDSFCVTIP</sequence>
<dbReference type="PANTHER" id="PTHR13800">
    <property type="entry name" value="TRANSIENT RECEPTOR POTENTIAL CATION CHANNEL, SUBFAMILY M, MEMBER 6"/>
    <property type="match status" value="1"/>
</dbReference>
<accession>A0ABY7F5J1</accession>
<feature type="transmembrane region" description="Helical" evidence="5">
    <location>
        <begin position="238"/>
        <end position="257"/>
    </location>
</feature>
<gene>
    <name evidence="7" type="ORF">MAR_004696</name>
</gene>
<evidence type="ECO:0000259" key="6">
    <source>
        <dbReference type="Pfam" id="PF25508"/>
    </source>
</evidence>
<protein>
    <submittedName>
        <fullName evidence="7">TRPCG-like protein</fullName>
    </submittedName>
</protein>
<keyword evidence="4 5" id="KW-0472">Membrane</keyword>
<keyword evidence="2 5" id="KW-0812">Transmembrane</keyword>
<evidence type="ECO:0000313" key="7">
    <source>
        <dbReference type="EMBL" id="WAR14591.1"/>
    </source>
</evidence>
<dbReference type="EMBL" id="CP111020">
    <property type="protein sequence ID" value="WAR14591.1"/>
    <property type="molecule type" value="Genomic_DNA"/>
</dbReference>
<organism evidence="7 8">
    <name type="scientific">Mya arenaria</name>
    <name type="common">Soft-shell clam</name>
    <dbReference type="NCBI Taxonomy" id="6604"/>
    <lineage>
        <taxon>Eukaryota</taxon>
        <taxon>Metazoa</taxon>
        <taxon>Spiralia</taxon>
        <taxon>Lophotrochozoa</taxon>
        <taxon>Mollusca</taxon>
        <taxon>Bivalvia</taxon>
        <taxon>Autobranchia</taxon>
        <taxon>Heteroconchia</taxon>
        <taxon>Euheterodonta</taxon>
        <taxon>Imparidentia</taxon>
        <taxon>Neoheterodontei</taxon>
        <taxon>Myida</taxon>
        <taxon>Myoidea</taxon>
        <taxon>Myidae</taxon>
        <taxon>Mya</taxon>
    </lineage>
</organism>
<dbReference type="InterPro" id="IPR050927">
    <property type="entry name" value="TRPM"/>
</dbReference>
<proteinExistence type="predicted"/>
<keyword evidence="3 5" id="KW-1133">Transmembrane helix</keyword>
<comment type="subcellular location">
    <subcellularLocation>
        <location evidence="1">Membrane</location>
        <topology evidence="1">Multi-pass membrane protein</topology>
    </subcellularLocation>
</comment>
<name>A0ABY7F5J1_MYAAR</name>
<keyword evidence="8" id="KW-1185">Reference proteome</keyword>
<reference evidence="7" key="1">
    <citation type="submission" date="2022-11" db="EMBL/GenBank/DDBJ databases">
        <title>Centuries of genome instability and evolution in soft-shell clam transmissible cancer (bioRxiv).</title>
        <authorList>
            <person name="Hart S.F.M."/>
            <person name="Yonemitsu M.A."/>
            <person name="Giersch R.M."/>
            <person name="Beal B.F."/>
            <person name="Arriagada G."/>
            <person name="Davis B.W."/>
            <person name="Ostrander E.A."/>
            <person name="Goff S.P."/>
            <person name="Metzger M.J."/>
        </authorList>
    </citation>
    <scope>NUCLEOTIDE SEQUENCE</scope>
    <source>
        <strain evidence="7">MELC-2E11</strain>
        <tissue evidence="7">Siphon/mantle</tissue>
    </source>
</reference>
<evidence type="ECO:0000256" key="3">
    <source>
        <dbReference type="ARBA" id="ARBA00022989"/>
    </source>
</evidence>
<dbReference type="Pfam" id="PF25508">
    <property type="entry name" value="TRPM2"/>
    <property type="match status" value="1"/>
</dbReference>
<feature type="domain" description="TRPM-like" evidence="6">
    <location>
        <begin position="39"/>
        <end position="213"/>
    </location>
</feature>
<evidence type="ECO:0000256" key="2">
    <source>
        <dbReference type="ARBA" id="ARBA00022692"/>
    </source>
</evidence>
<dbReference type="PANTHER" id="PTHR13800:SF12">
    <property type="entry name" value="TRANSIENT RECEPTOR POTENTIAL CATION CHANNEL SUBFAMILY M MEMBER-LIKE 2"/>
    <property type="match status" value="1"/>
</dbReference>
<evidence type="ECO:0000256" key="4">
    <source>
        <dbReference type="ARBA" id="ARBA00023136"/>
    </source>
</evidence>
<evidence type="ECO:0000256" key="5">
    <source>
        <dbReference type="SAM" id="Phobius"/>
    </source>
</evidence>
<evidence type="ECO:0000313" key="8">
    <source>
        <dbReference type="Proteomes" id="UP001164746"/>
    </source>
</evidence>
<feature type="transmembrane region" description="Helical" evidence="5">
    <location>
        <begin position="313"/>
        <end position="335"/>
    </location>
</feature>
<dbReference type="Proteomes" id="UP001164746">
    <property type="component" value="Chromosome 9"/>
</dbReference>
<evidence type="ECO:0000256" key="1">
    <source>
        <dbReference type="ARBA" id="ARBA00004141"/>
    </source>
</evidence>